<feature type="transmembrane region" description="Helical" evidence="4">
    <location>
        <begin position="316"/>
        <end position="336"/>
    </location>
</feature>
<name>A0A507E417_9FUNG</name>
<protein>
    <submittedName>
        <fullName evidence="6">Uncharacterized protein</fullName>
    </submittedName>
</protein>
<evidence type="ECO:0000256" key="1">
    <source>
        <dbReference type="ARBA" id="ARBA00007677"/>
    </source>
</evidence>
<dbReference type="Proteomes" id="UP000318582">
    <property type="component" value="Unassembled WGS sequence"/>
</dbReference>
<accession>A0A507E417</accession>
<feature type="compositionally biased region" description="Basic and acidic residues" evidence="3">
    <location>
        <begin position="810"/>
        <end position="843"/>
    </location>
</feature>
<feature type="region of interest" description="Disordered" evidence="3">
    <location>
        <begin position="730"/>
        <end position="843"/>
    </location>
</feature>
<dbReference type="InterPro" id="IPR002685">
    <property type="entry name" value="Glyco_trans_15"/>
</dbReference>
<feature type="compositionally biased region" description="Low complexity" evidence="3">
    <location>
        <begin position="798"/>
        <end position="809"/>
    </location>
</feature>
<dbReference type="GO" id="GO:0006487">
    <property type="term" value="P:protein N-linked glycosylation"/>
    <property type="evidence" value="ECO:0007669"/>
    <property type="project" value="TreeGrafter"/>
</dbReference>
<dbReference type="GO" id="GO:0000032">
    <property type="term" value="P:cell wall mannoprotein biosynthetic process"/>
    <property type="evidence" value="ECO:0007669"/>
    <property type="project" value="TreeGrafter"/>
</dbReference>
<evidence type="ECO:0000313" key="7">
    <source>
        <dbReference type="Proteomes" id="UP000318582"/>
    </source>
</evidence>
<feature type="chain" id="PRO_5021261448" evidence="5">
    <location>
        <begin position="19"/>
        <end position="843"/>
    </location>
</feature>
<feature type="compositionally biased region" description="Basic and acidic residues" evidence="3">
    <location>
        <begin position="730"/>
        <end position="796"/>
    </location>
</feature>
<dbReference type="EMBL" id="QEAQ01000034">
    <property type="protein sequence ID" value="TPX58574.1"/>
    <property type="molecule type" value="Genomic_DNA"/>
</dbReference>
<organism evidence="6 7">
    <name type="scientific">Powellomyces hirtus</name>
    <dbReference type="NCBI Taxonomy" id="109895"/>
    <lineage>
        <taxon>Eukaryota</taxon>
        <taxon>Fungi</taxon>
        <taxon>Fungi incertae sedis</taxon>
        <taxon>Chytridiomycota</taxon>
        <taxon>Chytridiomycota incertae sedis</taxon>
        <taxon>Chytridiomycetes</taxon>
        <taxon>Spizellomycetales</taxon>
        <taxon>Powellomycetaceae</taxon>
        <taxon>Powellomyces</taxon>
    </lineage>
</organism>
<reference evidence="6 7" key="1">
    <citation type="journal article" date="2019" name="Sci. Rep.">
        <title>Comparative genomics of chytrid fungi reveal insights into the obligate biotrophic and pathogenic lifestyle of Synchytrium endobioticum.</title>
        <authorList>
            <person name="van de Vossenberg B.T.L.H."/>
            <person name="Warris S."/>
            <person name="Nguyen H.D.T."/>
            <person name="van Gent-Pelzer M.P.E."/>
            <person name="Joly D.L."/>
            <person name="van de Geest H.C."/>
            <person name="Bonants P.J.M."/>
            <person name="Smith D.S."/>
            <person name="Levesque C.A."/>
            <person name="van der Lee T.A.J."/>
        </authorList>
    </citation>
    <scope>NUCLEOTIDE SEQUENCE [LARGE SCALE GENOMIC DNA]</scope>
    <source>
        <strain evidence="6 7">CBS 809.83</strain>
    </source>
</reference>
<feature type="signal peptide" evidence="5">
    <location>
        <begin position="1"/>
        <end position="18"/>
    </location>
</feature>
<keyword evidence="7" id="KW-1185">Reference proteome</keyword>
<dbReference type="SUPFAM" id="SSF53448">
    <property type="entry name" value="Nucleotide-diphospho-sugar transferases"/>
    <property type="match status" value="1"/>
</dbReference>
<dbReference type="Pfam" id="PF01793">
    <property type="entry name" value="Glyco_transf_15"/>
    <property type="match status" value="1"/>
</dbReference>
<comment type="caution">
    <text evidence="6">The sequence shown here is derived from an EMBL/GenBank/DDBJ whole genome shotgun (WGS) entry which is preliminary data.</text>
</comment>
<dbReference type="FunFam" id="3.90.550.10:FF:000051">
    <property type="entry name" value="Alpha-1,2-mannosyltransferase (Ktr4)"/>
    <property type="match status" value="1"/>
</dbReference>
<evidence type="ECO:0000256" key="3">
    <source>
        <dbReference type="SAM" id="MobiDB-lite"/>
    </source>
</evidence>
<sequence length="843" mass="95657">MTVLSVFLSAFLVPQTLAQFAILRVKQKTAADQSLEITDELVKLEDEAIFWGRMKMFTFILASFTYDYLVLIRFKIAKEALEIPMWVHKVLLGIAIVIHGVALALCALLESKPILYRDYGLGAWAERMTAAVALFSLGMDNLLSWAFLRCVRKLRAAIAKETNMDLRPLADGPARSTHIIFTRFADGSLPNVIDTISSPHGTDCPSGRRAIDNGTLRCGTDNPDWDESMRDFAKFLTVRKSNFTTPVTEPSTPVSPTMTDTTTLFQQSRLNSFEPGSYMRNDSNVLESFPQCARTFVANKQLHAATMITLPRGRTFRLVTVSVLVLITFLFLHSSLTDSETEYSRSHGSRISEKANLNRLLHQPGSPYTRGDLGYAQKAGLTLVPVDSVSANNTKDPAPTPRVKAAIVMLARNGDANGAVKAITSLQQRFNDRYHYPYVFLNDKPFDDNFKAKMRDAAPHSELLFGLIPREHWSYPDWIDQEKAKVARKEMREKNVIYGDSEPYRHMCRYNSGFFYRHPLLDEFEYYWRVEPDVQFHCDIPNDPFRFMQENNKLYGFTISLYEYIETIPTLWKTTREFIKEHPTLVRSDNAMRWLSDSPEQYNRCHFWSNFEIASLNLWRSKAYTEYFNYLDKAGGFFYERWGDAPVHSIGAAMILKPEQIHFFNNIGYYHGPFHHCPVDQPALADLCQCDGADNFDMNGYSCTSKWFKLFGGGQANIEAEKVRLINQEKKSEAKKKEEAQKAKEKEEEEKAKKKKEEEEKAAKAKAEAEKAQKAKDAAEKAKKEKEVAERAKEDAEGAAANEKVPAAAAEEKVPVGVKEKEPAAEKEEPAAVKDKEPIAPAA</sequence>
<keyword evidence="5" id="KW-0732">Signal</keyword>
<dbReference type="Gene3D" id="3.90.550.10">
    <property type="entry name" value="Spore Coat Polysaccharide Biosynthesis Protein SpsA, Chain A"/>
    <property type="match status" value="1"/>
</dbReference>
<evidence type="ECO:0000256" key="5">
    <source>
        <dbReference type="SAM" id="SignalP"/>
    </source>
</evidence>
<feature type="transmembrane region" description="Helical" evidence="4">
    <location>
        <begin position="90"/>
        <end position="110"/>
    </location>
</feature>
<dbReference type="PANTHER" id="PTHR31121:SF6">
    <property type="entry name" value="ALPHA-1,2 MANNOSYLTRANSFERASE KTR1"/>
    <property type="match status" value="1"/>
</dbReference>
<keyword evidence="2" id="KW-0808">Transferase</keyword>
<feature type="transmembrane region" description="Helical" evidence="4">
    <location>
        <begin position="130"/>
        <end position="148"/>
    </location>
</feature>
<gene>
    <name evidence="6" type="ORF">PhCBS80983_g03057</name>
</gene>
<evidence type="ECO:0000256" key="2">
    <source>
        <dbReference type="ARBA" id="ARBA00022679"/>
    </source>
</evidence>
<keyword evidence="4" id="KW-0812">Transmembrane</keyword>
<dbReference type="GO" id="GO:0005794">
    <property type="term" value="C:Golgi apparatus"/>
    <property type="evidence" value="ECO:0007669"/>
    <property type="project" value="TreeGrafter"/>
</dbReference>
<comment type="similarity">
    <text evidence="1">Belongs to the glycosyltransferase 15 family.</text>
</comment>
<evidence type="ECO:0000256" key="4">
    <source>
        <dbReference type="SAM" id="Phobius"/>
    </source>
</evidence>
<evidence type="ECO:0000313" key="6">
    <source>
        <dbReference type="EMBL" id="TPX58574.1"/>
    </source>
</evidence>
<keyword evidence="4" id="KW-0472">Membrane</keyword>
<proteinExistence type="inferred from homology"/>
<dbReference type="GO" id="GO:0016020">
    <property type="term" value="C:membrane"/>
    <property type="evidence" value="ECO:0007669"/>
    <property type="project" value="InterPro"/>
</dbReference>
<dbReference type="PANTHER" id="PTHR31121">
    <property type="entry name" value="ALPHA-1,2 MANNOSYLTRANSFERASE KTR1"/>
    <property type="match status" value="1"/>
</dbReference>
<keyword evidence="4" id="KW-1133">Transmembrane helix</keyword>
<feature type="transmembrane region" description="Helical" evidence="4">
    <location>
        <begin position="48"/>
        <end position="69"/>
    </location>
</feature>
<dbReference type="InterPro" id="IPR029044">
    <property type="entry name" value="Nucleotide-diphossugar_trans"/>
</dbReference>
<dbReference type="AlphaFoldDB" id="A0A507E417"/>
<dbReference type="GO" id="GO:0000026">
    <property type="term" value="F:alpha-1,2-mannosyltransferase activity"/>
    <property type="evidence" value="ECO:0007669"/>
    <property type="project" value="TreeGrafter"/>
</dbReference>